<feature type="domain" description="OmpA-like" evidence="12">
    <location>
        <begin position="277"/>
        <end position="393"/>
    </location>
</feature>
<evidence type="ECO:0000313" key="14">
    <source>
        <dbReference type="Proteomes" id="UP000251800"/>
    </source>
</evidence>
<evidence type="ECO:0000256" key="8">
    <source>
        <dbReference type="ARBA" id="ARBA00023136"/>
    </source>
</evidence>
<dbReference type="InterPro" id="IPR036737">
    <property type="entry name" value="OmpA-like_sf"/>
</dbReference>
<organism evidence="13 14">
    <name type="scientific">Abyssibacter profundi</name>
    <dbReference type="NCBI Taxonomy" id="2182787"/>
    <lineage>
        <taxon>Bacteria</taxon>
        <taxon>Pseudomonadati</taxon>
        <taxon>Pseudomonadota</taxon>
        <taxon>Gammaproteobacteria</taxon>
        <taxon>Chromatiales</taxon>
        <taxon>Oceanococcaceae</taxon>
        <taxon>Abyssibacter</taxon>
    </lineage>
</organism>
<dbReference type="RefSeq" id="WP_109719467.1">
    <property type="nucleotide sequence ID" value="NZ_QEQK01000004.1"/>
</dbReference>
<dbReference type="Gene3D" id="4.10.1080.10">
    <property type="entry name" value="TSP type-3 repeat"/>
    <property type="match status" value="1"/>
</dbReference>
<evidence type="ECO:0000256" key="10">
    <source>
        <dbReference type="PROSITE-ProRule" id="PRU00473"/>
    </source>
</evidence>
<keyword evidence="2" id="KW-0813">Transport</keyword>
<dbReference type="Pfam" id="PF00691">
    <property type="entry name" value="OmpA"/>
    <property type="match status" value="1"/>
</dbReference>
<keyword evidence="8 10" id="KW-0472">Membrane</keyword>
<evidence type="ECO:0000256" key="9">
    <source>
        <dbReference type="ARBA" id="ARBA00023237"/>
    </source>
</evidence>
<keyword evidence="14" id="KW-1185">Reference proteome</keyword>
<keyword evidence="9" id="KW-0998">Cell outer membrane</keyword>
<evidence type="ECO:0000256" key="6">
    <source>
        <dbReference type="ARBA" id="ARBA00023065"/>
    </source>
</evidence>
<dbReference type="GO" id="GO:0015288">
    <property type="term" value="F:porin activity"/>
    <property type="evidence" value="ECO:0007669"/>
    <property type="project" value="UniProtKB-KW"/>
</dbReference>
<reference evidence="13 14" key="1">
    <citation type="submission" date="2018-05" db="EMBL/GenBank/DDBJ databases">
        <title>Abyssibacter profundi OUC007T gen. nov., sp. nov, a marine bacterium isolated from seawater of the Mariana Trench.</title>
        <authorList>
            <person name="Zhou S."/>
        </authorList>
    </citation>
    <scope>NUCLEOTIDE SEQUENCE [LARGE SCALE GENOMIC DNA]</scope>
    <source>
        <strain evidence="13 14">OUC007</strain>
    </source>
</reference>
<dbReference type="CDD" id="cd07185">
    <property type="entry name" value="OmpA_C-like"/>
    <property type="match status" value="1"/>
</dbReference>
<comment type="subcellular location">
    <subcellularLocation>
        <location evidence="1">Cell outer membrane</location>
        <topology evidence="1">Multi-pass membrane protein</topology>
    </subcellularLocation>
</comment>
<feature type="signal peptide" evidence="11">
    <location>
        <begin position="1"/>
        <end position="21"/>
    </location>
</feature>
<keyword evidence="7" id="KW-0626">Porin</keyword>
<dbReference type="Gene3D" id="3.30.1330.60">
    <property type="entry name" value="OmpA-like domain"/>
    <property type="match status" value="1"/>
</dbReference>
<gene>
    <name evidence="13" type="ORF">DEH80_05480</name>
</gene>
<dbReference type="SUPFAM" id="SSF103647">
    <property type="entry name" value="TSP type-3 repeat"/>
    <property type="match status" value="1"/>
</dbReference>
<keyword evidence="6" id="KW-0406">Ion transport</keyword>
<dbReference type="PRINTS" id="PR01021">
    <property type="entry name" value="OMPADOMAIN"/>
</dbReference>
<keyword evidence="3" id="KW-1134">Transmembrane beta strand</keyword>
<dbReference type="PANTHER" id="PTHR30329">
    <property type="entry name" value="STATOR ELEMENT OF FLAGELLAR MOTOR COMPLEX"/>
    <property type="match status" value="1"/>
</dbReference>
<evidence type="ECO:0000256" key="7">
    <source>
        <dbReference type="ARBA" id="ARBA00023114"/>
    </source>
</evidence>
<keyword evidence="5 11" id="KW-0732">Signal</keyword>
<comment type="caution">
    <text evidence="13">The sequence shown here is derived from an EMBL/GenBank/DDBJ whole genome shotgun (WGS) entry which is preliminary data.</text>
</comment>
<evidence type="ECO:0000259" key="12">
    <source>
        <dbReference type="PROSITE" id="PS51123"/>
    </source>
</evidence>
<protein>
    <recommendedName>
        <fullName evidence="12">OmpA-like domain-containing protein</fullName>
    </recommendedName>
</protein>
<dbReference type="InterPro" id="IPR011250">
    <property type="entry name" value="OMP/PagP_B-barrel"/>
</dbReference>
<evidence type="ECO:0000313" key="13">
    <source>
        <dbReference type="EMBL" id="PWN56868.1"/>
    </source>
</evidence>
<dbReference type="InterPro" id="IPR006665">
    <property type="entry name" value="OmpA-like"/>
</dbReference>
<name>A0A363UN60_9GAMM</name>
<dbReference type="AlphaFoldDB" id="A0A363UN60"/>
<dbReference type="Gene3D" id="2.40.160.20">
    <property type="match status" value="1"/>
</dbReference>
<evidence type="ECO:0000256" key="4">
    <source>
        <dbReference type="ARBA" id="ARBA00022692"/>
    </source>
</evidence>
<dbReference type="InterPro" id="IPR003367">
    <property type="entry name" value="Thrombospondin_3-like_rpt"/>
</dbReference>
<feature type="chain" id="PRO_5017015912" description="OmpA-like domain-containing protein" evidence="11">
    <location>
        <begin position="22"/>
        <end position="393"/>
    </location>
</feature>
<evidence type="ECO:0000256" key="1">
    <source>
        <dbReference type="ARBA" id="ARBA00004571"/>
    </source>
</evidence>
<keyword evidence="4" id="KW-0812">Transmembrane</keyword>
<dbReference type="GO" id="GO:0007155">
    <property type="term" value="P:cell adhesion"/>
    <property type="evidence" value="ECO:0007669"/>
    <property type="project" value="InterPro"/>
</dbReference>
<accession>A0A363UN60</accession>
<dbReference type="GO" id="GO:0009279">
    <property type="term" value="C:cell outer membrane"/>
    <property type="evidence" value="ECO:0007669"/>
    <property type="project" value="UniProtKB-SubCell"/>
</dbReference>
<dbReference type="InterPro" id="IPR006664">
    <property type="entry name" value="OMP_bac"/>
</dbReference>
<dbReference type="GO" id="GO:0046930">
    <property type="term" value="C:pore complex"/>
    <property type="evidence" value="ECO:0007669"/>
    <property type="project" value="UniProtKB-KW"/>
</dbReference>
<dbReference type="EMBL" id="QEQK01000004">
    <property type="protein sequence ID" value="PWN56868.1"/>
    <property type="molecule type" value="Genomic_DNA"/>
</dbReference>
<evidence type="ECO:0000256" key="2">
    <source>
        <dbReference type="ARBA" id="ARBA00022448"/>
    </source>
</evidence>
<dbReference type="PROSITE" id="PS51123">
    <property type="entry name" value="OMPA_2"/>
    <property type="match status" value="1"/>
</dbReference>
<dbReference type="Pfam" id="PF02412">
    <property type="entry name" value="TSP_3"/>
    <property type="match status" value="2"/>
</dbReference>
<evidence type="ECO:0000256" key="3">
    <source>
        <dbReference type="ARBA" id="ARBA00022452"/>
    </source>
</evidence>
<dbReference type="GO" id="GO:0005509">
    <property type="term" value="F:calcium ion binding"/>
    <property type="evidence" value="ECO:0007669"/>
    <property type="project" value="InterPro"/>
</dbReference>
<sequence>MNRMLFASAFAGACLAGPAAAVSPDDARIPYVGAAGEFVSVDSTRANDDGVGARLRLGFPLKNPASALEVSLYSNSLERDLDGENDYQFGLFVDYVHDLSAYVGDLPVKPFVLAGLGLAEDDILANNDIHPAINAGGGVLVPLVRNIALRAEARYMAQFNSEHYADENLLNDLRFNVGVQIPLSWHFGQTASAPEKKECELTVIDPQTGRTDCVVDTDQDGVIDQKDVCPGTPLGTVVNASGCPLAQKKDTDGDGVTDTFDRCPDSAPGAKVDDQGCEEQEVVVLRGVTFETDSAVLTANAKIVLKRQAEKLKTQRAALVEVAGHTDSRGAAEYNTELSQARAQSVVDFLVAEGVQASRLTARGYGEFEPVASNETEEGRELNRRVELRTIAE</sequence>
<evidence type="ECO:0000256" key="11">
    <source>
        <dbReference type="SAM" id="SignalP"/>
    </source>
</evidence>
<dbReference type="PANTHER" id="PTHR30329:SF21">
    <property type="entry name" value="LIPOPROTEIN YIAD-RELATED"/>
    <property type="match status" value="1"/>
</dbReference>
<dbReference type="SUPFAM" id="SSF56925">
    <property type="entry name" value="OMPA-like"/>
    <property type="match status" value="1"/>
</dbReference>
<dbReference type="InterPro" id="IPR050330">
    <property type="entry name" value="Bact_OuterMem_StrucFunc"/>
</dbReference>
<evidence type="ECO:0000256" key="5">
    <source>
        <dbReference type="ARBA" id="ARBA00022729"/>
    </source>
</evidence>
<dbReference type="SUPFAM" id="SSF103088">
    <property type="entry name" value="OmpA-like"/>
    <property type="match status" value="1"/>
</dbReference>
<dbReference type="OrthoDB" id="9782229at2"/>
<dbReference type="GO" id="GO:0006811">
    <property type="term" value="P:monoatomic ion transport"/>
    <property type="evidence" value="ECO:0007669"/>
    <property type="project" value="UniProtKB-KW"/>
</dbReference>
<dbReference type="InterPro" id="IPR028974">
    <property type="entry name" value="TSP_type-3_rpt"/>
</dbReference>
<proteinExistence type="predicted"/>
<dbReference type="Proteomes" id="UP000251800">
    <property type="component" value="Unassembled WGS sequence"/>
</dbReference>